<dbReference type="Gene3D" id="1.10.443.10">
    <property type="entry name" value="Intergrase catalytic core"/>
    <property type="match status" value="1"/>
</dbReference>
<evidence type="ECO:0000313" key="4">
    <source>
        <dbReference type="EMBL" id="GAA2252039.1"/>
    </source>
</evidence>
<dbReference type="PROSITE" id="PS51898">
    <property type="entry name" value="TYR_RECOMBINASE"/>
    <property type="match status" value="1"/>
</dbReference>
<feature type="region of interest" description="Disordered" evidence="2">
    <location>
        <begin position="368"/>
        <end position="387"/>
    </location>
</feature>
<dbReference type="InterPro" id="IPR002104">
    <property type="entry name" value="Integrase_catalytic"/>
</dbReference>
<keyword evidence="5" id="KW-1185">Reference proteome</keyword>
<dbReference type="InterPro" id="IPR013762">
    <property type="entry name" value="Integrase-like_cat_sf"/>
</dbReference>
<evidence type="ECO:0000256" key="1">
    <source>
        <dbReference type="ARBA" id="ARBA00023172"/>
    </source>
</evidence>
<accession>A0ABN3E9F4</accession>
<evidence type="ECO:0000256" key="2">
    <source>
        <dbReference type="SAM" id="MobiDB-lite"/>
    </source>
</evidence>
<dbReference type="InterPro" id="IPR011010">
    <property type="entry name" value="DNA_brk_join_enz"/>
</dbReference>
<proteinExistence type="predicted"/>
<comment type="caution">
    <text evidence="4">The sequence shown here is derived from an EMBL/GenBank/DDBJ whole genome shotgun (WGS) entry which is preliminary data.</text>
</comment>
<reference evidence="4 5" key="1">
    <citation type="journal article" date="2019" name="Int. J. Syst. Evol. Microbiol.">
        <title>The Global Catalogue of Microorganisms (GCM) 10K type strain sequencing project: providing services to taxonomists for standard genome sequencing and annotation.</title>
        <authorList>
            <consortium name="The Broad Institute Genomics Platform"/>
            <consortium name="The Broad Institute Genome Sequencing Center for Infectious Disease"/>
            <person name="Wu L."/>
            <person name="Ma J."/>
        </authorList>
    </citation>
    <scope>NUCLEOTIDE SEQUENCE [LARGE SCALE GENOMIC DNA]</scope>
    <source>
        <strain evidence="4 5">JCM 7356</strain>
    </source>
</reference>
<feature type="domain" description="Tyr recombinase" evidence="3">
    <location>
        <begin position="430"/>
        <end position="654"/>
    </location>
</feature>
<evidence type="ECO:0000259" key="3">
    <source>
        <dbReference type="PROSITE" id="PS51898"/>
    </source>
</evidence>
<organism evidence="4 5">
    <name type="scientific">Kitasatospora cystarginea</name>
    <dbReference type="NCBI Taxonomy" id="58350"/>
    <lineage>
        <taxon>Bacteria</taxon>
        <taxon>Bacillati</taxon>
        <taxon>Actinomycetota</taxon>
        <taxon>Actinomycetes</taxon>
        <taxon>Kitasatosporales</taxon>
        <taxon>Streptomycetaceae</taxon>
        <taxon>Kitasatospora</taxon>
    </lineage>
</organism>
<sequence>MALTERFPPRPYEDDWPETSQSYEEVMARLNRPPLRAASDSTHDYRRRGAQNILRWLQHHPGDTWQQRWNASPAASCTGSEWNKRSAGWTGYGAANASGILNSGLLALVSAEVLRPSLRWQLTRSSTNMRAVICQHRDPEGFARLEQMVGPQAWSSHLGKLAKSVLVKIVISKGGGLADITVGDSLEFMEAFREYRPSTAGQSLFYSWLRDLGHMPTDAPTTLRFLTRTSGQVSVEQLVDRYNPQSKPIRNLLVDYLKECQPTMDYTSLEDASRTLVRNFWTQIERIQPGIDTLRLPPEVAAAWKQASRTKTTRQRLPDGSIHETVSERANYGNLMMGVRAFYLDLAHWAVEEPERWGPWVAPCPVSQADASTAKHEKRRKAKMDQRTRERLPALATLVRVARENWAEANAGMDALRAAPLGGRFTFMGKTYTRQKQDSVTPFRAYDETGRRAHLGLAEERAFWAWATIEFLHHTGVRIEEMLEASHHSLIQYKLPSTGEVVPLLQVAPSKTDEERLLLVSPELADVLSTIIARVRDSRTGAIPMVVSYDVAEKVHNPPMPLLFQWVYGGQLTPVSRSLIRNGLNDVLGRAGLTDSAGQPLDFSPHDFRRIFISDAIRSGLPPHIAQVLAGHSDINTTMGYNAIYPADAIESHRAFIARRRTIRPSEEYRTPTDEEWDAFLAHFEKRKLSLGTCARAFGTACIHEHACVRCSLLRPEPSQHNRLIEIRDNLIDRIAEAQREGWFGEVEGLEISLAGAHGKLTQLDAALQPSVVHLGLPTFDQIAGRSNTS</sequence>
<dbReference type="Pfam" id="PF00589">
    <property type="entry name" value="Phage_integrase"/>
    <property type="match status" value="1"/>
</dbReference>
<dbReference type="SUPFAM" id="SSF56349">
    <property type="entry name" value="DNA breaking-rejoining enzymes"/>
    <property type="match status" value="1"/>
</dbReference>
<evidence type="ECO:0000313" key="5">
    <source>
        <dbReference type="Proteomes" id="UP001500305"/>
    </source>
</evidence>
<keyword evidence="1" id="KW-0233">DNA recombination</keyword>
<protein>
    <submittedName>
        <fullName evidence="4">Site-specific integrase</fullName>
    </submittedName>
</protein>
<gene>
    <name evidence="4" type="ORF">GCM10010430_39100</name>
</gene>
<name>A0ABN3E9F4_9ACTN</name>
<dbReference type="Proteomes" id="UP001500305">
    <property type="component" value="Unassembled WGS sequence"/>
</dbReference>
<dbReference type="CDD" id="cd00397">
    <property type="entry name" value="DNA_BRE_C"/>
    <property type="match status" value="1"/>
</dbReference>
<dbReference type="EMBL" id="BAAATR010000016">
    <property type="protein sequence ID" value="GAA2252039.1"/>
    <property type="molecule type" value="Genomic_DNA"/>
</dbReference>